<reference evidence="7" key="1">
    <citation type="submission" date="2021-01" db="EMBL/GenBank/DDBJ databases">
        <title>Modified the classification status of verrucomicrobia.</title>
        <authorList>
            <person name="Feng X."/>
        </authorList>
    </citation>
    <scope>NUCLEOTIDE SEQUENCE</scope>
    <source>
        <strain evidence="7">KCTC 13126</strain>
    </source>
</reference>
<dbReference type="InterPro" id="IPR050482">
    <property type="entry name" value="Sensor_HK_TwoCompSys"/>
</dbReference>
<organism evidence="7 8">
    <name type="scientific">Pelagicoccus mobilis</name>
    <dbReference type="NCBI Taxonomy" id="415221"/>
    <lineage>
        <taxon>Bacteria</taxon>
        <taxon>Pseudomonadati</taxon>
        <taxon>Verrucomicrobiota</taxon>
        <taxon>Opitutia</taxon>
        <taxon>Puniceicoccales</taxon>
        <taxon>Pelagicoccaceae</taxon>
        <taxon>Pelagicoccus</taxon>
    </lineage>
</organism>
<dbReference type="RefSeq" id="WP_200356014.1">
    <property type="nucleotide sequence ID" value="NZ_JAENIL010000022.1"/>
</dbReference>
<feature type="chain" id="PRO_5036820087" evidence="5">
    <location>
        <begin position="26"/>
        <end position="722"/>
    </location>
</feature>
<keyword evidence="8" id="KW-1185">Reference proteome</keyword>
<dbReference type="CDD" id="cd16917">
    <property type="entry name" value="HATPase_UhpB-NarQ-NarX-like"/>
    <property type="match status" value="1"/>
</dbReference>
<keyword evidence="5" id="KW-0732">Signal</keyword>
<protein>
    <submittedName>
        <fullName evidence="7">Sensor histidine kinase</fullName>
    </submittedName>
</protein>
<dbReference type="GO" id="GO:0016020">
    <property type="term" value="C:membrane"/>
    <property type="evidence" value="ECO:0007669"/>
    <property type="project" value="InterPro"/>
</dbReference>
<evidence type="ECO:0000256" key="3">
    <source>
        <dbReference type="ARBA" id="ARBA00023012"/>
    </source>
</evidence>
<keyword evidence="2 7" id="KW-0418">Kinase</keyword>
<evidence type="ECO:0000313" key="7">
    <source>
        <dbReference type="EMBL" id="MBK1877800.1"/>
    </source>
</evidence>
<keyword evidence="3" id="KW-0902">Two-component regulatory system</keyword>
<sequence length="722" mass="79020">MAFRRRLLMVSLVLSAFLCVRGSLGQETEGLITTCAEIRVMSSAEADEGRPVRLRGVVTSLSGFAHPVDLMPFTLDDGTGIWVRRKEMEAGEQGPALELGDLVEVEGITLKGNYLPSVMSSSVRFLGKGSLPDPLELSIHELNTGDYDSRRIQVSGVIQAVEFLERPNFNELRLGVRSRFGECTFRLAGADLEYSQAGLIDAKVTLTGVCLSFFNARRQFLAARIYTNDPADLVVDELGNEDPFSVRLAQLSEVMSFDPSLRELHRTRVRGTVTLSSPGEFFYLQAGDLALKVNTSHELDLQVGERVEASGFLHMPHNRAEMFYAICRELGEGEPVVPVLISLDEALASKPQRAVDAKRDYDDILVSLRGELVSIDQREGEPLRLSLESDGGLVPVVLLGEGHAFDRSLYRVGSVLEATGVCRLSYSESGPVLDWPEPESMSLLVDDLSNVVVVSPASIWTNERLARVLMVAVVVIVAGVGWIVLLRRTVAIRSKQLSEEMRARRDAAVEFESSLRERTRLAADLHDTMEQSLTGLALQLDATDALKANDAQRSQHHLSLARQLLGRSREDLRRSIWNLRDNPLDKLTLFEALEEVAENRSAGLPVSISVNVSGDEREVADFVGSNLLLLAQEAITNAFKHGEASSIELRLEFGVGEVRLSVCDDGKGFDPVSAVGPSEGHFGLQGMRERVKRLGGELKIESAVGEGTTVVASVKDETAQGS</sequence>
<keyword evidence="4" id="KW-0472">Membrane</keyword>
<feature type="transmembrane region" description="Helical" evidence="4">
    <location>
        <begin position="465"/>
        <end position="486"/>
    </location>
</feature>
<evidence type="ECO:0000256" key="1">
    <source>
        <dbReference type="ARBA" id="ARBA00022679"/>
    </source>
</evidence>
<name>A0A934RYG3_9BACT</name>
<dbReference type="PANTHER" id="PTHR24421">
    <property type="entry name" value="NITRATE/NITRITE SENSOR PROTEIN NARX-RELATED"/>
    <property type="match status" value="1"/>
</dbReference>
<feature type="signal peptide" evidence="5">
    <location>
        <begin position="1"/>
        <end position="25"/>
    </location>
</feature>
<dbReference type="InterPro" id="IPR003594">
    <property type="entry name" value="HATPase_dom"/>
</dbReference>
<dbReference type="EMBL" id="JAENIL010000022">
    <property type="protein sequence ID" value="MBK1877800.1"/>
    <property type="molecule type" value="Genomic_DNA"/>
</dbReference>
<dbReference type="InterPro" id="IPR011712">
    <property type="entry name" value="Sig_transdc_His_kin_sub3_dim/P"/>
</dbReference>
<dbReference type="Gene3D" id="3.30.565.10">
    <property type="entry name" value="Histidine kinase-like ATPase, C-terminal domain"/>
    <property type="match status" value="1"/>
</dbReference>
<evidence type="ECO:0000256" key="2">
    <source>
        <dbReference type="ARBA" id="ARBA00022777"/>
    </source>
</evidence>
<evidence type="ECO:0000313" key="8">
    <source>
        <dbReference type="Proteomes" id="UP000617628"/>
    </source>
</evidence>
<dbReference type="Proteomes" id="UP000617628">
    <property type="component" value="Unassembled WGS sequence"/>
</dbReference>
<dbReference type="Pfam" id="PF07730">
    <property type="entry name" value="HisKA_3"/>
    <property type="match status" value="1"/>
</dbReference>
<accession>A0A934RYG3</accession>
<proteinExistence type="predicted"/>
<evidence type="ECO:0000256" key="4">
    <source>
        <dbReference type="SAM" id="Phobius"/>
    </source>
</evidence>
<keyword evidence="4" id="KW-0812">Transmembrane</keyword>
<dbReference type="Gene3D" id="1.20.5.1930">
    <property type="match status" value="1"/>
</dbReference>
<keyword evidence="4" id="KW-1133">Transmembrane helix</keyword>
<dbReference type="Pfam" id="PF02518">
    <property type="entry name" value="HATPase_c"/>
    <property type="match status" value="1"/>
</dbReference>
<comment type="caution">
    <text evidence="7">The sequence shown here is derived from an EMBL/GenBank/DDBJ whole genome shotgun (WGS) entry which is preliminary data.</text>
</comment>
<gene>
    <name evidence="7" type="ORF">JIN87_13055</name>
</gene>
<dbReference type="SMART" id="SM00387">
    <property type="entry name" value="HATPase_c"/>
    <property type="match status" value="1"/>
</dbReference>
<dbReference type="SUPFAM" id="SSF55874">
    <property type="entry name" value="ATPase domain of HSP90 chaperone/DNA topoisomerase II/histidine kinase"/>
    <property type="match status" value="1"/>
</dbReference>
<keyword evidence="1" id="KW-0808">Transferase</keyword>
<dbReference type="GO" id="GO:0046983">
    <property type="term" value="F:protein dimerization activity"/>
    <property type="evidence" value="ECO:0007669"/>
    <property type="project" value="InterPro"/>
</dbReference>
<dbReference type="AlphaFoldDB" id="A0A934RYG3"/>
<dbReference type="GO" id="GO:0000155">
    <property type="term" value="F:phosphorelay sensor kinase activity"/>
    <property type="evidence" value="ECO:0007669"/>
    <property type="project" value="InterPro"/>
</dbReference>
<feature type="domain" description="Histidine kinase/HSP90-like ATPase" evidence="6">
    <location>
        <begin position="622"/>
        <end position="718"/>
    </location>
</feature>
<dbReference type="InterPro" id="IPR036890">
    <property type="entry name" value="HATPase_C_sf"/>
</dbReference>
<evidence type="ECO:0000256" key="5">
    <source>
        <dbReference type="SAM" id="SignalP"/>
    </source>
</evidence>
<evidence type="ECO:0000259" key="6">
    <source>
        <dbReference type="SMART" id="SM00387"/>
    </source>
</evidence>